<feature type="domain" description="Polymerase nucleotidyl transferase" evidence="1">
    <location>
        <begin position="2"/>
        <end position="64"/>
    </location>
</feature>
<reference evidence="2" key="1">
    <citation type="submission" date="2020-02" db="EMBL/GenBank/DDBJ databases">
        <authorList>
            <person name="Meier V. D."/>
        </authorList>
    </citation>
    <scope>NUCLEOTIDE SEQUENCE</scope>
    <source>
        <strain evidence="2">AVDCRST_MAG19</strain>
    </source>
</reference>
<dbReference type="SUPFAM" id="SSF81301">
    <property type="entry name" value="Nucleotidyltransferase"/>
    <property type="match status" value="1"/>
</dbReference>
<evidence type="ECO:0000259" key="1">
    <source>
        <dbReference type="Pfam" id="PF01909"/>
    </source>
</evidence>
<organism evidence="2">
    <name type="scientific">uncultured Thermomicrobiales bacterium</name>
    <dbReference type="NCBI Taxonomy" id="1645740"/>
    <lineage>
        <taxon>Bacteria</taxon>
        <taxon>Pseudomonadati</taxon>
        <taxon>Thermomicrobiota</taxon>
        <taxon>Thermomicrobia</taxon>
        <taxon>Thermomicrobiales</taxon>
        <taxon>environmental samples</taxon>
    </lineage>
</organism>
<sequence length="81" mass="9288">MELFGTILADDFGPDSDVDFLATFSPEAERTLFYVVRMEGKLERLVGRRIDLITRRAVERSENRIRHHSILETAQSYSVSG</sequence>
<name>A0A6J4V8S3_9BACT</name>
<dbReference type="AlphaFoldDB" id="A0A6J4V8S3"/>
<dbReference type="InterPro" id="IPR043519">
    <property type="entry name" value="NT_sf"/>
</dbReference>
<accession>A0A6J4V8S3</accession>
<dbReference type="GO" id="GO:0016779">
    <property type="term" value="F:nucleotidyltransferase activity"/>
    <property type="evidence" value="ECO:0007669"/>
    <property type="project" value="InterPro"/>
</dbReference>
<dbReference type="EMBL" id="CADCWL010000147">
    <property type="protein sequence ID" value="CAA9571912.1"/>
    <property type="molecule type" value="Genomic_DNA"/>
</dbReference>
<dbReference type="Pfam" id="PF01909">
    <property type="entry name" value="NTP_transf_2"/>
    <property type="match status" value="1"/>
</dbReference>
<gene>
    <name evidence="2" type="ORF">AVDCRST_MAG19-2871</name>
</gene>
<proteinExistence type="predicted"/>
<dbReference type="CDD" id="cd05403">
    <property type="entry name" value="NT_KNTase_like"/>
    <property type="match status" value="1"/>
</dbReference>
<evidence type="ECO:0000313" key="2">
    <source>
        <dbReference type="EMBL" id="CAA9571912.1"/>
    </source>
</evidence>
<dbReference type="Gene3D" id="3.30.460.10">
    <property type="entry name" value="Beta Polymerase, domain 2"/>
    <property type="match status" value="1"/>
</dbReference>
<dbReference type="InterPro" id="IPR002934">
    <property type="entry name" value="Polymerase_NTP_transf_dom"/>
</dbReference>
<protein>
    <recommendedName>
        <fullName evidence="1">Polymerase nucleotidyl transferase domain-containing protein</fullName>
    </recommendedName>
</protein>